<feature type="transmembrane region" description="Helical" evidence="1">
    <location>
        <begin position="21"/>
        <end position="41"/>
    </location>
</feature>
<dbReference type="Proteomes" id="UP000572722">
    <property type="component" value="Unassembled WGS sequence"/>
</dbReference>
<dbReference type="EMBL" id="VTXO01000009">
    <property type="protein sequence ID" value="NOI82666.1"/>
    <property type="molecule type" value="Genomic_DNA"/>
</dbReference>
<keyword evidence="1" id="KW-0812">Transmembrane</keyword>
<gene>
    <name evidence="2" type="ORF">F0237_18515</name>
</gene>
<evidence type="ECO:0000256" key="1">
    <source>
        <dbReference type="SAM" id="Phobius"/>
    </source>
</evidence>
<name>A0AAE5GTK1_9VIBR</name>
<sequence length="94" mass="11144">MKRTERVNWLRRRKKGFLHHSLTTGLSFSIPTVFGGAYIQNDFYLDLFSQTSYRLYCLTVFGAFLFSGLLWLSNDYLCKKHKKVCLLRKNITNR</sequence>
<dbReference type="AlphaFoldDB" id="A0AAE5GTK1"/>
<keyword evidence="1" id="KW-0472">Membrane</keyword>
<organism evidence="2 3">
    <name type="scientific">Vibrio tubiashii</name>
    <dbReference type="NCBI Taxonomy" id="29498"/>
    <lineage>
        <taxon>Bacteria</taxon>
        <taxon>Pseudomonadati</taxon>
        <taxon>Pseudomonadota</taxon>
        <taxon>Gammaproteobacteria</taxon>
        <taxon>Vibrionales</taxon>
        <taxon>Vibrionaceae</taxon>
        <taxon>Vibrio</taxon>
        <taxon>Vibrio oreintalis group</taxon>
    </lineage>
</organism>
<evidence type="ECO:0000313" key="3">
    <source>
        <dbReference type="Proteomes" id="UP000572722"/>
    </source>
</evidence>
<evidence type="ECO:0000313" key="2">
    <source>
        <dbReference type="EMBL" id="NOI82666.1"/>
    </source>
</evidence>
<accession>A0AAE5GTK1</accession>
<feature type="transmembrane region" description="Helical" evidence="1">
    <location>
        <begin position="53"/>
        <end position="73"/>
    </location>
</feature>
<protein>
    <submittedName>
        <fullName evidence="2">Uncharacterized protein</fullName>
    </submittedName>
</protein>
<comment type="caution">
    <text evidence="2">The sequence shown here is derived from an EMBL/GenBank/DDBJ whole genome shotgun (WGS) entry which is preliminary data.</text>
</comment>
<proteinExistence type="predicted"/>
<keyword evidence="1" id="KW-1133">Transmembrane helix</keyword>
<reference evidence="2 3" key="1">
    <citation type="submission" date="2019-08" db="EMBL/GenBank/DDBJ databases">
        <title>Draft genome sequencing and comparative genomics of hatchery-associated Vibrios.</title>
        <authorList>
            <person name="Kehlet-Delgado H."/>
            <person name="Mueller R.S."/>
        </authorList>
    </citation>
    <scope>NUCLEOTIDE SEQUENCE [LARGE SCALE GENOMIC DNA]</scope>
    <source>
        <strain evidence="2 3">01-65-5-1</strain>
    </source>
</reference>